<dbReference type="NCBIfam" id="TIGR02194">
    <property type="entry name" value="GlrX_NrdH"/>
    <property type="match status" value="1"/>
</dbReference>
<keyword evidence="4" id="KW-0813">Transport</keyword>
<dbReference type="InterPro" id="IPR051548">
    <property type="entry name" value="Grx-like_ET"/>
</dbReference>
<evidence type="ECO:0000256" key="1">
    <source>
        <dbReference type="ARBA" id="ARBA00002292"/>
    </source>
</evidence>
<dbReference type="PANTHER" id="PTHR34386">
    <property type="entry name" value="GLUTAREDOXIN"/>
    <property type="match status" value="1"/>
</dbReference>
<dbReference type="PROSITE" id="PS51354">
    <property type="entry name" value="GLUTAREDOXIN_2"/>
    <property type="match status" value="1"/>
</dbReference>
<dbReference type="GO" id="GO:0045454">
    <property type="term" value="P:cell redox homeostasis"/>
    <property type="evidence" value="ECO:0007669"/>
    <property type="project" value="InterPro"/>
</dbReference>
<evidence type="ECO:0000313" key="9">
    <source>
        <dbReference type="EMBL" id="WZO35716.1"/>
    </source>
</evidence>
<reference evidence="9" key="1">
    <citation type="submission" date="2024-04" db="EMBL/GenBank/DDBJ databases">
        <authorList>
            <person name="Roder T."/>
            <person name="Oberhansli S."/>
            <person name="Kreuzer M."/>
        </authorList>
    </citation>
    <scope>NUCLEOTIDE SEQUENCE</scope>
    <source>
        <strain evidence="9">LWS13-1.2</strain>
    </source>
</reference>
<dbReference type="EMBL" id="CP151632">
    <property type="protein sequence ID" value="WZO35716.1"/>
    <property type="molecule type" value="Genomic_DNA"/>
</dbReference>
<dbReference type="AlphaFoldDB" id="A0AAU6SFI0"/>
<accession>A0AAU6SFI0</accession>
<comment type="function">
    <text evidence="1">Electron transport system for the ribonucleotide reductase system NrdEF.</text>
</comment>
<evidence type="ECO:0000256" key="2">
    <source>
        <dbReference type="ARBA" id="ARBA00007787"/>
    </source>
</evidence>
<dbReference type="InterPro" id="IPR002109">
    <property type="entry name" value="Glutaredoxin"/>
</dbReference>
<dbReference type="InterPro" id="IPR036249">
    <property type="entry name" value="Thioredoxin-like_sf"/>
</dbReference>
<dbReference type="CDD" id="cd02976">
    <property type="entry name" value="NrdH"/>
    <property type="match status" value="1"/>
</dbReference>
<keyword evidence="5" id="KW-0249">Electron transport</keyword>
<feature type="domain" description="Glutaredoxin" evidence="8">
    <location>
        <begin position="3"/>
        <end position="60"/>
    </location>
</feature>
<keyword evidence="6" id="KW-1015">Disulfide bond</keyword>
<evidence type="ECO:0000256" key="5">
    <source>
        <dbReference type="ARBA" id="ARBA00022982"/>
    </source>
</evidence>
<dbReference type="RefSeq" id="WP_349426535.1">
    <property type="nucleotide sequence ID" value="NZ_CP151632.1"/>
</dbReference>
<evidence type="ECO:0000256" key="3">
    <source>
        <dbReference type="ARBA" id="ARBA00017945"/>
    </source>
</evidence>
<evidence type="ECO:0000256" key="4">
    <source>
        <dbReference type="ARBA" id="ARBA00022448"/>
    </source>
</evidence>
<dbReference type="PANTHER" id="PTHR34386:SF1">
    <property type="entry name" value="GLUTAREDOXIN-LIKE PROTEIN NRDH"/>
    <property type="match status" value="1"/>
</dbReference>
<proteinExistence type="inferred from homology"/>
<gene>
    <name evidence="9" type="primary">nrdH</name>
    <name evidence="9" type="ORF">MRBLWS13_003423</name>
</gene>
<name>A0AAU6SFI0_9MICO</name>
<evidence type="ECO:0000256" key="6">
    <source>
        <dbReference type="ARBA" id="ARBA00023157"/>
    </source>
</evidence>
<dbReference type="SUPFAM" id="SSF52833">
    <property type="entry name" value="Thioredoxin-like"/>
    <property type="match status" value="1"/>
</dbReference>
<dbReference type="Pfam" id="PF00462">
    <property type="entry name" value="Glutaredoxin"/>
    <property type="match status" value="1"/>
</dbReference>
<evidence type="ECO:0000259" key="8">
    <source>
        <dbReference type="Pfam" id="PF00462"/>
    </source>
</evidence>
<comment type="similarity">
    <text evidence="2">Belongs to the glutaredoxin family.</text>
</comment>
<dbReference type="InterPro" id="IPR011909">
    <property type="entry name" value="GlrX_NrdH"/>
</dbReference>
<dbReference type="GO" id="GO:0009055">
    <property type="term" value="F:electron transfer activity"/>
    <property type="evidence" value="ECO:0007669"/>
    <property type="project" value="TreeGrafter"/>
</dbReference>
<sequence length="85" mass="9474">MIIVYTTGPECMRCTMTKRLLAQQGVRFIEVDIRTNPAAREYVVDDLGYTQAPVVVVSDEDHWSGFRPDKLDALASRLGNVRCGG</sequence>
<keyword evidence="7" id="KW-0676">Redox-active center</keyword>
<evidence type="ECO:0000256" key="7">
    <source>
        <dbReference type="ARBA" id="ARBA00023284"/>
    </source>
</evidence>
<protein>
    <recommendedName>
        <fullName evidence="3">Glutaredoxin-like protein NrdH</fullName>
    </recommendedName>
</protein>
<organism evidence="9">
    <name type="scientific">Microbacterium sp. LWS13-1.2</name>
    <dbReference type="NCBI Taxonomy" id="3135264"/>
    <lineage>
        <taxon>Bacteria</taxon>
        <taxon>Bacillati</taxon>
        <taxon>Actinomycetota</taxon>
        <taxon>Actinomycetes</taxon>
        <taxon>Micrococcales</taxon>
        <taxon>Microbacteriaceae</taxon>
        <taxon>Microbacterium</taxon>
    </lineage>
</organism>
<dbReference type="Gene3D" id="3.40.30.10">
    <property type="entry name" value="Glutaredoxin"/>
    <property type="match status" value="1"/>
</dbReference>